<evidence type="ECO:0000256" key="1">
    <source>
        <dbReference type="ARBA" id="ARBA00022737"/>
    </source>
</evidence>
<dbReference type="InterPro" id="IPR031778">
    <property type="entry name" value="Sortilin_N"/>
</dbReference>
<evidence type="ECO:0000313" key="3">
    <source>
        <dbReference type="EMBL" id="GAJ24178.1"/>
    </source>
</evidence>
<comment type="caution">
    <text evidence="3">The sequence shown here is derived from an EMBL/GenBank/DDBJ whole genome shotgun (WGS) entry which is preliminary data.</text>
</comment>
<dbReference type="PANTHER" id="PTHR12106:SF27">
    <property type="entry name" value="SORTILIN-RELATED RECEPTOR"/>
    <property type="match status" value="1"/>
</dbReference>
<protein>
    <recommendedName>
        <fullName evidence="2">Sortilin N-terminal domain-containing protein</fullName>
    </recommendedName>
</protein>
<reference evidence="3" key="1">
    <citation type="journal article" date="2014" name="Front. Microbiol.">
        <title>High frequency of phylogenetically diverse reductive dehalogenase-homologous genes in deep subseafloor sedimentary metagenomes.</title>
        <authorList>
            <person name="Kawai M."/>
            <person name="Futagami T."/>
            <person name="Toyoda A."/>
            <person name="Takaki Y."/>
            <person name="Nishi S."/>
            <person name="Hori S."/>
            <person name="Arai W."/>
            <person name="Tsubouchi T."/>
            <person name="Morono Y."/>
            <person name="Uchiyama I."/>
            <person name="Ito T."/>
            <person name="Fujiyama A."/>
            <person name="Inagaki F."/>
            <person name="Takami H."/>
        </authorList>
    </citation>
    <scope>NUCLEOTIDE SEQUENCE</scope>
    <source>
        <strain evidence="3">Expedition CK06-06</strain>
    </source>
</reference>
<keyword evidence="1" id="KW-0677">Repeat</keyword>
<accession>X1V337</accession>
<feature type="non-terminal residue" evidence="3">
    <location>
        <position position="165"/>
    </location>
</feature>
<dbReference type="EMBL" id="BARW01038688">
    <property type="protein sequence ID" value="GAJ24178.1"/>
    <property type="molecule type" value="Genomic_DNA"/>
</dbReference>
<name>X1V337_9ZZZZ</name>
<gene>
    <name evidence="3" type="ORF">S12H4_59279</name>
</gene>
<feature type="domain" description="Sortilin N-terminal" evidence="2">
    <location>
        <begin position="1"/>
        <end position="126"/>
    </location>
</feature>
<dbReference type="AlphaFoldDB" id="X1V337"/>
<dbReference type="PANTHER" id="PTHR12106">
    <property type="entry name" value="SORTILIN RELATED"/>
    <property type="match status" value="1"/>
</dbReference>
<dbReference type="Pfam" id="PF15902">
    <property type="entry name" value="Sortilin-Vps10"/>
    <property type="match status" value="1"/>
</dbReference>
<dbReference type="CDD" id="cd15482">
    <property type="entry name" value="Sialidase_non-viral"/>
    <property type="match status" value="1"/>
</dbReference>
<sequence>IYKSTDGGKTWKNMGLKETRHISRIIINPGDPNIVYVAAMGHLWGPNNERGIYKTVDGGMSWEKVLYVNEDTGFADLAMDPSDSLTLYAAAYEHRRLPYYFSSGGQGSGLYITTDGGKTWKRLTKDLPEGIMGRIGIAVSRSNPNVVYALIEHEDGGIWRSEDKG</sequence>
<dbReference type="InterPro" id="IPR050310">
    <property type="entry name" value="VPS10-sortilin"/>
</dbReference>
<evidence type="ECO:0000259" key="2">
    <source>
        <dbReference type="Pfam" id="PF15902"/>
    </source>
</evidence>
<dbReference type="InterPro" id="IPR015943">
    <property type="entry name" value="WD40/YVTN_repeat-like_dom_sf"/>
</dbReference>
<proteinExistence type="predicted"/>
<organism evidence="3">
    <name type="scientific">marine sediment metagenome</name>
    <dbReference type="NCBI Taxonomy" id="412755"/>
    <lineage>
        <taxon>unclassified sequences</taxon>
        <taxon>metagenomes</taxon>
        <taxon>ecological metagenomes</taxon>
    </lineage>
</organism>
<dbReference type="Gene3D" id="2.130.10.10">
    <property type="entry name" value="YVTN repeat-like/Quinoprotein amine dehydrogenase"/>
    <property type="match status" value="2"/>
</dbReference>
<feature type="non-terminal residue" evidence="3">
    <location>
        <position position="1"/>
    </location>
</feature>
<dbReference type="SUPFAM" id="SSF110296">
    <property type="entry name" value="Oligoxyloglucan reducing end-specific cellobiohydrolase"/>
    <property type="match status" value="1"/>
</dbReference>